<dbReference type="SMART" id="SM00356">
    <property type="entry name" value="ZnF_C3H1"/>
    <property type="match status" value="2"/>
</dbReference>
<accession>A0A196SBL5</accession>
<dbReference type="AlphaFoldDB" id="A0A196SBL5"/>
<protein>
    <submittedName>
        <fullName evidence="8">Zinc finger CCCH domain-containing protein</fullName>
    </submittedName>
</protein>
<feature type="coiled-coil region" evidence="5">
    <location>
        <begin position="259"/>
        <end position="291"/>
    </location>
</feature>
<feature type="region of interest" description="Disordered" evidence="6">
    <location>
        <begin position="51"/>
        <end position="71"/>
    </location>
</feature>
<feature type="compositionally biased region" description="Acidic residues" evidence="6">
    <location>
        <begin position="320"/>
        <end position="329"/>
    </location>
</feature>
<keyword evidence="1 4" id="KW-0479">Metal-binding</keyword>
<dbReference type="PANTHER" id="PTHR12681:SF0">
    <property type="entry name" value="ZINC FINGER CCCH DOMAIN-CONTAINING PROTEIN 15"/>
    <property type="match status" value="1"/>
</dbReference>
<dbReference type="STRING" id="478820.A0A196SBL5"/>
<feature type="domain" description="C3H1-type" evidence="7">
    <location>
        <begin position="167"/>
        <end position="204"/>
    </location>
</feature>
<feature type="zinc finger region" description="C3H1-type" evidence="4">
    <location>
        <begin position="94"/>
        <end position="121"/>
    </location>
</feature>
<dbReference type="Gene3D" id="4.10.1000.10">
    <property type="entry name" value="Zinc finger, CCCH-type"/>
    <property type="match status" value="1"/>
</dbReference>
<evidence type="ECO:0000313" key="8">
    <source>
        <dbReference type="EMBL" id="OAO14408.1"/>
    </source>
</evidence>
<keyword evidence="3 4" id="KW-0862">Zinc</keyword>
<dbReference type="OrthoDB" id="278280at2759"/>
<dbReference type="PANTHER" id="PTHR12681">
    <property type="entry name" value="ZINC FINGER-CONTAINING PROTEIN P48ZNF"/>
    <property type="match status" value="1"/>
</dbReference>
<evidence type="ECO:0000256" key="2">
    <source>
        <dbReference type="ARBA" id="ARBA00022771"/>
    </source>
</evidence>
<name>A0A196SBL5_BLAHN</name>
<dbReference type="Pfam" id="PF16543">
    <property type="entry name" value="DFRP_C"/>
    <property type="match status" value="1"/>
</dbReference>
<evidence type="ECO:0000256" key="4">
    <source>
        <dbReference type="PROSITE-ProRule" id="PRU00723"/>
    </source>
</evidence>
<dbReference type="InterPro" id="IPR032378">
    <property type="entry name" value="ZC3H15/TMA46_C"/>
</dbReference>
<dbReference type="GO" id="GO:0005829">
    <property type="term" value="C:cytosol"/>
    <property type="evidence" value="ECO:0007669"/>
    <property type="project" value="TreeGrafter"/>
</dbReference>
<dbReference type="PROSITE" id="PS50103">
    <property type="entry name" value="ZF_C3H1"/>
    <property type="match status" value="2"/>
</dbReference>
<feature type="zinc finger region" description="C3H1-type" evidence="4">
    <location>
        <begin position="167"/>
        <end position="204"/>
    </location>
</feature>
<evidence type="ECO:0000256" key="3">
    <source>
        <dbReference type="ARBA" id="ARBA00022833"/>
    </source>
</evidence>
<organism evidence="8 9">
    <name type="scientific">Blastocystis sp. subtype 1 (strain ATCC 50177 / NandII)</name>
    <dbReference type="NCBI Taxonomy" id="478820"/>
    <lineage>
        <taxon>Eukaryota</taxon>
        <taxon>Sar</taxon>
        <taxon>Stramenopiles</taxon>
        <taxon>Bigyra</taxon>
        <taxon>Opalozoa</taxon>
        <taxon>Opalinata</taxon>
        <taxon>Blastocystidae</taxon>
        <taxon>Blastocystis</taxon>
    </lineage>
</organism>
<evidence type="ECO:0000256" key="1">
    <source>
        <dbReference type="ARBA" id="ARBA00022723"/>
    </source>
</evidence>
<dbReference type="InterPro" id="IPR000571">
    <property type="entry name" value="Znf_CCCH"/>
</dbReference>
<keyword evidence="9" id="KW-1185">Reference proteome</keyword>
<dbReference type="SUPFAM" id="SSF90229">
    <property type="entry name" value="CCCH zinc finger"/>
    <property type="match status" value="1"/>
</dbReference>
<dbReference type="GO" id="GO:0002181">
    <property type="term" value="P:cytoplasmic translation"/>
    <property type="evidence" value="ECO:0007669"/>
    <property type="project" value="TreeGrafter"/>
</dbReference>
<evidence type="ECO:0000256" key="5">
    <source>
        <dbReference type="SAM" id="Coils"/>
    </source>
</evidence>
<sequence length="407" mass="46531">MPPKRKEMSKGEMKKVEKFVEDKTFGLKNKNKSKKVQEYVQNVKKVYTGKDNKTEELRRREAKKMRDAKKEQEKELSELFKAVITAPKLAFGEDPKSVLCPFFKAGRCDKGAKCKYSHDLTLNTRRAAKKDIHTDSRDAKAQETNADWDRDKLEEVLRQKEGKRPQPQTKIVCKYFLDAIEKECYGWFWQCPNGPDCKYRHALPEGYVYKSRAEREAEAALREKERAEDKSFMRLENIEALRAKLPHTGLTPVTPETFAKWKEDRLNRKKKEKEEAEKALEKKKVSSKEARLLSGRALFIYNPTLFVDDEAAAETKAYEVVDENEEENKEEPGENIAEAAEKAAAEAEASGAANPDEEVKISLTVFEDEDLGDLPDEEDEEEENAEEPPAQTENAGAEKPAEATEPS</sequence>
<dbReference type="GO" id="GO:0008270">
    <property type="term" value="F:zinc ion binding"/>
    <property type="evidence" value="ECO:0007669"/>
    <property type="project" value="UniProtKB-KW"/>
</dbReference>
<dbReference type="Gene3D" id="6.20.400.10">
    <property type="match status" value="1"/>
</dbReference>
<evidence type="ECO:0000256" key="6">
    <source>
        <dbReference type="SAM" id="MobiDB-lite"/>
    </source>
</evidence>
<feature type="domain" description="C3H1-type" evidence="7">
    <location>
        <begin position="94"/>
        <end position="121"/>
    </location>
</feature>
<evidence type="ECO:0000259" key="7">
    <source>
        <dbReference type="PROSITE" id="PS50103"/>
    </source>
</evidence>
<dbReference type="InterPro" id="IPR036855">
    <property type="entry name" value="Znf_CCCH_sf"/>
</dbReference>
<dbReference type="Pfam" id="PF00642">
    <property type="entry name" value="zf-CCCH"/>
    <property type="match status" value="1"/>
</dbReference>
<feature type="compositionally biased region" description="Acidic residues" evidence="6">
    <location>
        <begin position="366"/>
        <end position="386"/>
    </location>
</feature>
<proteinExistence type="predicted"/>
<gene>
    <name evidence="8" type="ORF">AV274_3893</name>
</gene>
<reference evidence="8 9" key="1">
    <citation type="submission" date="2016-05" db="EMBL/GenBank/DDBJ databases">
        <title>Nuclear genome of Blastocystis sp. subtype 1 NandII.</title>
        <authorList>
            <person name="Gentekaki E."/>
            <person name="Curtis B."/>
            <person name="Stairs C."/>
            <person name="Eme L."/>
            <person name="Herman E."/>
            <person name="Klimes V."/>
            <person name="Arias M.C."/>
            <person name="Elias M."/>
            <person name="Hilliou F."/>
            <person name="Klute M."/>
            <person name="Malik S.-B."/>
            <person name="Pightling A."/>
            <person name="Rachubinski R."/>
            <person name="Salas D."/>
            <person name="Schlacht A."/>
            <person name="Suga H."/>
            <person name="Archibald J."/>
            <person name="Ball S.G."/>
            <person name="Clark G."/>
            <person name="Dacks J."/>
            <person name="Van Der Giezen M."/>
            <person name="Tsaousis A."/>
            <person name="Roger A."/>
        </authorList>
    </citation>
    <scope>NUCLEOTIDE SEQUENCE [LARGE SCALE GENOMIC DNA]</scope>
    <source>
        <strain evidence="9">ATCC 50177 / NandII</strain>
    </source>
</reference>
<keyword evidence="5" id="KW-0175">Coiled coil</keyword>
<comment type="caution">
    <text evidence="8">The sequence shown here is derived from an EMBL/GenBank/DDBJ whole genome shotgun (WGS) entry which is preliminary data.</text>
</comment>
<feature type="region of interest" description="Disordered" evidence="6">
    <location>
        <begin position="320"/>
        <end position="407"/>
    </location>
</feature>
<dbReference type="Proteomes" id="UP000078348">
    <property type="component" value="Unassembled WGS sequence"/>
</dbReference>
<dbReference type="EMBL" id="LXWW01000245">
    <property type="protein sequence ID" value="OAO14408.1"/>
    <property type="molecule type" value="Genomic_DNA"/>
</dbReference>
<evidence type="ECO:0000313" key="9">
    <source>
        <dbReference type="Proteomes" id="UP000078348"/>
    </source>
</evidence>
<keyword evidence="2 4" id="KW-0863">Zinc-finger</keyword>
<dbReference type="GO" id="GO:0003729">
    <property type="term" value="F:mRNA binding"/>
    <property type="evidence" value="ECO:0007669"/>
    <property type="project" value="TreeGrafter"/>
</dbReference>